<sequence length="368" mass="40846">MSFDTQSGTAYTSEMVRKTTSPPNRHERPSEPPETPPVFAVMGVTGVGKSTFISQVCEVGPDRNQPVIGEELQSCTEDIESYPCILSDGRRVVLLDTPGFGDTIRSDDEIMCQIVEFIAACRKDGKDISGIVYLHAINDVRMMGSGVASLDVLHDLCGVNSARNVALVTTKWELLSSSGMRATGEKAQQLLLDQYWKDLIKQGSTHLRHLDSRESADNILRFLADRAKSPMDFSEIPEESAAGWAMVRKYERKEKLSEARRTRLQENLAQKPNSVAFATSLRSCEEDLASIKARRMDLERYGFKMEWKNTLIEVGQLTTALASFATLGVGLIPATVGYLVWRGALDVVYSERDGALGKIDNWIKRKTS</sequence>
<reference evidence="3" key="1">
    <citation type="submission" date="2023-06" db="EMBL/GenBank/DDBJ databases">
        <title>Genome-scale phylogeny and comparative genomics of the fungal order Sordariales.</title>
        <authorList>
            <consortium name="Lawrence Berkeley National Laboratory"/>
            <person name="Hensen N."/>
            <person name="Bonometti L."/>
            <person name="Westerberg I."/>
            <person name="Brannstrom I.O."/>
            <person name="Guillou S."/>
            <person name="Cros-Aarteil S."/>
            <person name="Calhoun S."/>
            <person name="Haridas S."/>
            <person name="Kuo A."/>
            <person name="Mondo S."/>
            <person name="Pangilinan J."/>
            <person name="Riley R."/>
            <person name="Labutti K."/>
            <person name="Andreopoulos B."/>
            <person name="Lipzen A."/>
            <person name="Chen C."/>
            <person name="Yanf M."/>
            <person name="Daum C."/>
            <person name="Ng V."/>
            <person name="Clum A."/>
            <person name="Steindorff A."/>
            <person name="Ohm R."/>
            <person name="Martin F."/>
            <person name="Silar P."/>
            <person name="Natvig D."/>
            <person name="Lalanne C."/>
            <person name="Gautier V."/>
            <person name="Ament-Velasquez S.L."/>
            <person name="Kruys A."/>
            <person name="Hutchinson M.I."/>
            <person name="Powell A.J."/>
            <person name="Barry K."/>
            <person name="Miller A.N."/>
            <person name="Grigoriev I.V."/>
            <person name="Debuchy R."/>
            <person name="Gladieux P."/>
            <person name="Thoren M.H."/>
            <person name="Johannesson H."/>
        </authorList>
    </citation>
    <scope>NUCLEOTIDE SEQUENCE</scope>
    <source>
        <strain evidence="3">PSN4</strain>
    </source>
</reference>
<dbReference type="Pfam" id="PF01926">
    <property type="entry name" value="MMR_HSR1"/>
    <property type="match status" value="1"/>
</dbReference>
<dbReference type="GO" id="GO:0005525">
    <property type="term" value="F:GTP binding"/>
    <property type="evidence" value="ECO:0007669"/>
    <property type="project" value="InterPro"/>
</dbReference>
<evidence type="ECO:0000259" key="2">
    <source>
        <dbReference type="Pfam" id="PF01926"/>
    </source>
</evidence>
<feature type="compositionally biased region" description="Polar residues" evidence="1">
    <location>
        <begin position="1"/>
        <end position="23"/>
    </location>
</feature>
<feature type="region of interest" description="Disordered" evidence="1">
    <location>
        <begin position="1"/>
        <end position="37"/>
    </location>
</feature>
<keyword evidence="4" id="KW-1185">Reference proteome</keyword>
<dbReference type="AlphaFoldDB" id="A0AAJ0B9Y1"/>
<proteinExistence type="predicted"/>
<evidence type="ECO:0000313" key="3">
    <source>
        <dbReference type="EMBL" id="KAK1753955.1"/>
    </source>
</evidence>
<keyword evidence="3" id="KW-0378">Hydrolase</keyword>
<accession>A0AAJ0B9Y1</accession>
<dbReference type="InterPro" id="IPR006073">
    <property type="entry name" value="GTP-bd"/>
</dbReference>
<feature type="domain" description="G" evidence="2">
    <location>
        <begin position="39"/>
        <end position="104"/>
    </location>
</feature>
<dbReference type="SUPFAM" id="SSF52540">
    <property type="entry name" value="P-loop containing nucleoside triphosphate hydrolases"/>
    <property type="match status" value="1"/>
</dbReference>
<evidence type="ECO:0000313" key="4">
    <source>
        <dbReference type="Proteomes" id="UP001239445"/>
    </source>
</evidence>
<protein>
    <submittedName>
        <fullName evidence="3">P-loop containing nucleoside triphosphate hydrolase protein</fullName>
    </submittedName>
</protein>
<comment type="caution">
    <text evidence="3">The sequence shown here is derived from an EMBL/GenBank/DDBJ whole genome shotgun (WGS) entry which is preliminary data.</text>
</comment>
<dbReference type="EMBL" id="MU839836">
    <property type="protein sequence ID" value="KAK1753955.1"/>
    <property type="molecule type" value="Genomic_DNA"/>
</dbReference>
<dbReference type="GO" id="GO:0016787">
    <property type="term" value="F:hydrolase activity"/>
    <property type="evidence" value="ECO:0007669"/>
    <property type="project" value="UniProtKB-KW"/>
</dbReference>
<name>A0AAJ0B9Y1_9PEZI</name>
<dbReference type="Gene3D" id="3.40.50.300">
    <property type="entry name" value="P-loop containing nucleotide triphosphate hydrolases"/>
    <property type="match status" value="1"/>
</dbReference>
<dbReference type="CDD" id="cd00882">
    <property type="entry name" value="Ras_like_GTPase"/>
    <property type="match status" value="1"/>
</dbReference>
<gene>
    <name evidence="3" type="ORF">QBC47DRAFT_32541</name>
</gene>
<dbReference type="Proteomes" id="UP001239445">
    <property type="component" value="Unassembled WGS sequence"/>
</dbReference>
<dbReference type="InterPro" id="IPR027417">
    <property type="entry name" value="P-loop_NTPase"/>
</dbReference>
<evidence type="ECO:0000256" key="1">
    <source>
        <dbReference type="SAM" id="MobiDB-lite"/>
    </source>
</evidence>
<organism evidence="3 4">
    <name type="scientific">Echria macrotheca</name>
    <dbReference type="NCBI Taxonomy" id="438768"/>
    <lineage>
        <taxon>Eukaryota</taxon>
        <taxon>Fungi</taxon>
        <taxon>Dikarya</taxon>
        <taxon>Ascomycota</taxon>
        <taxon>Pezizomycotina</taxon>
        <taxon>Sordariomycetes</taxon>
        <taxon>Sordariomycetidae</taxon>
        <taxon>Sordariales</taxon>
        <taxon>Schizotheciaceae</taxon>
        <taxon>Echria</taxon>
    </lineage>
</organism>